<dbReference type="EMBL" id="AUSV01000090">
    <property type="protein sequence ID" value="ESP91889.1"/>
    <property type="molecule type" value="Genomic_DNA"/>
</dbReference>
<dbReference type="Proteomes" id="UP000017820">
    <property type="component" value="Unassembled WGS sequence"/>
</dbReference>
<dbReference type="AlphaFoldDB" id="V4HVD0"/>
<protein>
    <submittedName>
        <fullName evidence="1">Uncharacterized protein</fullName>
    </submittedName>
</protein>
<comment type="caution">
    <text evidence="1">The sequence shown here is derived from an EMBL/GenBank/DDBJ whole genome shotgun (WGS) entry which is preliminary data.</text>
</comment>
<organism evidence="1 2">
    <name type="scientific">Pseudoalteromonas luteoviolacea (strain 2ta16)</name>
    <dbReference type="NCBI Taxonomy" id="1353533"/>
    <lineage>
        <taxon>Bacteria</taxon>
        <taxon>Pseudomonadati</taxon>
        <taxon>Pseudomonadota</taxon>
        <taxon>Gammaproteobacteria</taxon>
        <taxon>Alteromonadales</taxon>
        <taxon>Pseudoalteromonadaceae</taxon>
        <taxon>Pseudoalteromonas</taxon>
    </lineage>
</organism>
<gene>
    <name evidence="1" type="ORF">PL2TA16_05253</name>
</gene>
<accession>V4HVD0</accession>
<evidence type="ECO:0000313" key="2">
    <source>
        <dbReference type="Proteomes" id="UP000017820"/>
    </source>
</evidence>
<sequence length="33" mass="3650">MPLLSVIDVNVQRRLLNVIGTLTSSHILTSVFL</sequence>
<name>V4HVD0_PSEL2</name>
<proteinExistence type="predicted"/>
<evidence type="ECO:0000313" key="1">
    <source>
        <dbReference type="EMBL" id="ESP91889.1"/>
    </source>
</evidence>
<reference evidence="1 2" key="1">
    <citation type="submission" date="2013-07" db="EMBL/GenBank/DDBJ databases">
        <title>Draft genome sequence of Pseudoalteromonas luteoviolacea 2ta16.</title>
        <authorList>
            <person name="Allen E.E."/>
            <person name="Azam F."/>
            <person name="Podell S."/>
        </authorList>
    </citation>
    <scope>NUCLEOTIDE SEQUENCE [LARGE SCALE GENOMIC DNA]</scope>
    <source>
        <strain evidence="1 2">2ta16</strain>
    </source>
</reference>